<dbReference type="AlphaFoldDB" id="A0A1V8T1H1"/>
<keyword evidence="5" id="KW-1185">Reference proteome</keyword>
<gene>
    <name evidence="4" type="ORF">B0A48_09040</name>
</gene>
<comment type="caution">
    <text evidence="4">The sequence shown here is derived from an EMBL/GenBank/DDBJ whole genome shotgun (WGS) entry which is preliminary data.</text>
</comment>
<name>A0A1V8T1H1_9PEZI</name>
<dbReference type="InParanoid" id="A0A1V8T1H1"/>
<keyword evidence="3" id="KW-0539">Nucleus</keyword>
<proteinExistence type="predicted"/>
<reference evidence="5" key="1">
    <citation type="submission" date="2017-03" db="EMBL/GenBank/DDBJ databases">
        <title>Genomes of endolithic fungi from Antarctica.</title>
        <authorList>
            <person name="Coleine C."/>
            <person name="Masonjones S."/>
            <person name="Stajich J.E."/>
        </authorList>
    </citation>
    <scope>NUCLEOTIDE SEQUENCE [LARGE SCALE GENOMIC DNA]</scope>
    <source>
        <strain evidence="5">CCFEE 5527</strain>
    </source>
</reference>
<dbReference type="PANTHER" id="PTHR47840">
    <property type="entry name" value="ZN(II)2CYS6 TRANSCRIPTION FACTOR (EUROFUNG)-RELATED"/>
    <property type="match status" value="1"/>
</dbReference>
<sequence length="286" mass="31207">MVAQLLGLDRPGSRRYKVLDRHEYLDADAMYEYVVRVERVLSLLLGLPTSTNGLNLGQSLHDEVVPAAQDQMTIGMSGIIVKVLARNQLGATPQNLEMTRTIDLEDEIAKERNRPEAAAGVKSRSILVIKVPYIGHVTISHKGVVMMTPAVAEQLEESDEDVTIGGLGSIRASYPNTPGHEERESDCDAQISATSQPMCCAAPRNLSSGVETGQHNLAMQKETMFPDAAAGLDDWTFQGLDTAFFDSLMRGSNDPLPDASLQQSIWDTRTTWPGRHMDSTSALPDT</sequence>
<dbReference type="PANTHER" id="PTHR47840:SF1">
    <property type="entry name" value="ZN(II)2CYS6 TRANSCRIPTION FACTOR (EUROFUNG)"/>
    <property type="match status" value="1"/>
</dbReference>
<organism evidence="4 5">
    <name type="scientific">Cryoendolithus antarcticus</name>
    <dbReference type="NCBI Taxonomy" id="1507870"/>
    <lineage>
        <taxon>Eukaryota</taxon>
        <taxon>Fungi</taxon>
        <taxon>Dikarya</taxon>
        <taxon>Ascomycota</taxon>
        <taxon>Pezizomycotina</taxon>
        <taxon>Dothideomycetes</taxon>
        <taxon>Dothideomycetidae</taxon>
        <taxon>Cladosporiales</taxon>
        <taxon>Cladosporiaceae</taxon>
        <taxon>Cryoendolithus</taxon>
    </lineage>
</organism>
<evidence type="ECO:0000256" key="1">
    <source>
        <dbReference type="ARBA" id="ARBA00023015"/>
    </source>
</evidence>
<evidence type="ECO:0000256" key="2">
    <source>
        <dbReference type="ARBA" id="ARBA00023163"/>
    </source>
</evidence>
<dbReference type="OrthoDB" id="5392779at2759"/>
<protein>
    <submittedName>
        <fullName evidence="4">Uncharacterized protein</fullName>
    </submittedName>
</protein>
<keyword evidence="1" id="KW-0805">Transcription regulation</keyword>
<evidence type="ECO:0000256" key="3">
    <source>
        <dbReference type="ARBA" id="ARBA00023242"/>
    </source>
</evidence>
<evidence type="ECO:0000313" key="4">
    <source>
        <dbReference type="EMBL" id="OQO05273.1"/>
    </source>
</evidence>
<dbReference type="Proteomes" id="UP000192596">
    <property type="component" value="Unassembled WGS sequence"/>
</dbReference>
<dbReference type="STRING" id="1507870.A0A1V8T1H1"/>
<keyword evidence="2" id="KW-0804">Transcription</keyword>
<accession>A0A1V8T1H1</accession>
<dbReference type="EMBL" id="NAJO01000019">
    <property type="protein sequence ID" value="OQO05273.1"/>
    <property type="molecule type" value="Genomic_DNA"/>
</dbReference>
<evidence type="ECO:0000313" key="5">
    <source>
        <dbReference type="Proteomes" id="UP000192596"/>
    </source>
</evidence>